<feature type="compositionally biased region" description="Polar residues" evidence="1">
    <location>
        <begin position="113"/>
        <end position="122"/>
    </location>
</feature>
<proteinExistence type="predicted"/>
<reference evidence="2 3" key="1">
    <citation type="submission" date="2022-05" db="EMBL/GenBank/DDBJ databases">
        <authorList>
            <consortium name="Genoscope - CEA"/>
            <person name="William W."/>
        </authorList>
    </citation>
    <scope>NUCLEOTIDE SEQUENCE [LARGE SCALE GENOMIC DNA]</scope>
</reference>
<protein>
    <submittedName>
        <fullName evidence="2">Uncharacterized protein</fullName>
    </submittedName>
</protein>
<evidence type="ECO:0000256" key="1">
    <source>
        <dbReference type="SAM" id="MobiDB-lite"/>
    </source>
</evidence>
<dbReference type="EMBL" id="CALNXI010000440">
    <property type="protein sequence ID" value="CAH3027183.1"/>
    <property type="molecule type" value="Genomic_DNA"/>
</dbReference>
<name>A0ABN8MFD3_9CNID</name>
<organism evidence="2 3">
    <name type="scientific">Porites evermanni</name>
    <dbReference type="NCBI Taxonomy" id="104178"/>
    <lineage>
        <taxon>Eukaryota</taxon>
        <taxon>Metazoa</taxon>
        <taxon>Cnidaria</taxon>
        <taxon>Anthozoa</taxon>
        <taxon>Hexacorallia</taxon>
        <taxon>Scleractinia</taxon>
        <taxon>Fungiina</taxon>
        <taxon>Poritidae</taxon>
        <taxon>Porites</taxon>
    </lineage>
</organism>
<accession>A0ABN8MFD3</accession>
<gene>
    <name evidence="2" type="ORF">PEVE_00030954</name>
</gene>
<feature type="compositionally biased region" description="Polar residues" evidence="1">
    <location>
        <begin position="82"/>
        <end position="100"/>
    </location>
</feature>
<comment type="caution">
    <text evidence="2">The sequence shown here is derived from an EMBL/GenBank/DDBJ whole genome shotgun (WGS) entry which is preliminary data.</text>
</comment>
<evidence type="ECO:0000313" key="2">
    <source>
        <dbReference type="EMBL" id="CAH3027183.1"/>
    </source>
</evidence>
<dbReference type="Proteomes" id="UP001159427">
    <property type="component" value="Unassembled WGS sequence"/>
</dbReference>
<sequence>MEAAVKMTKTMMCKALRDGTDQYEALLELRNTPRQDTGISPAEMMFGKNTRSLLPSTGTKSIPNGKDGVYRRNRVHLCPTTPEMSPENSSSPASALNSHKLQGHMDTEKSQDTNRLNKSQAV</sequence>
<feature type="compositionally biased region" description="Polar residues" evidence="1">
    <location>
        <begin position="49"/>
        <end position="62"/>
    </location>
</feature>
<feature type="region of interest" description="Disordered" evidence="1">
    <location>
        <begin position="48"/>
        <end position="122"/>
    </location>
</feature>
<keyword evidence="3" id="KW-1185">Reference proteome</keyword>
<evidence type="ECO:0000313" key="3">
    <source>
        <dbReference type="Proteomes" id="UP001159427"/>
    </source>
</evidence>
<feature type="compositionally biased region" description="Basic and acidic residues" evidence="1">
    <location>
        <begin position="103"/>
        <end position="112"/>
    </location>
</feature>